<comment type="caution">
    <text evidence="9">The sequence shown here is derived from an EMBL/GenBank/DDBJ whole genome shotgun (WGS) entry which is preliminary data.</text>
</comment>
<keyword evidence="5 9" id="KW-0269">Exonuclease</keyword>
<organism evidence="9 10">
    <name type="scientific">Candidatus Magasanikbacteria bacterium GW2011_GWA2_42_32</name>
    <dbReference type="NCBI Taxonomy" id="1619039"/>
    <lineage>
        <taxon>Bacteria</taxon>
        <taxon>Candidatus Magasanikiibacteriota</taxon>
    </lineage>
</organism>
<feature type="domain" description="DHHA1" evidence="7">
    <location>
        <begin position="367"/>
        <end position="458"/>
    </location>
</feature>
<dbReference type="NCBIfam" id="TIGR00644">
    <property type="entry name" value="recJ"/>
    <property type="match status" value="1"/>
</dbReference>
<dbReference type="Pfam" id="PF01368">
    <property type="entry name" value="DHH"/>
    <property type="match status" value="1"/>
</dbReference>
<sequence>MQKIWRVAESLTEEFKKQFPEIPEVVLQLLHNRNLLTQEKIDEFLYPDYSQDVFDPYLFKDMVSAVNRIFQAIEKNELIIVHGDYDADGVCASVILISTLKALGAKRVDVFLPDRDLDGYGINKNTIEIIASAGAKLLLSCDCGISNKEEISLAQSKGVDVIITDHHNVPETLPPAVAIIHPKVPGETYPDKGLSGGGVAFKLVQALLKDKRAAAHWQIKDTREMHEKWLLDLVAISSVADMVPLLGESRTLTKYGLIVLNKTKRIGLKELLEICGLNKNQENKDNSRRLFTSDIGFKIAPRINAAGRVKHANGAFQLLNTEDKDEAKELARELNVNNQERQQITEKMVNEAKLQIKETDQTNEPIIFVIKKDWPVGLIGLIASRLCNEFYKPVIIMTDKDGQIHGSGRSIEEINIMEKMIELNELFSKYGGHPQACGFTLKNSRAETLKKFESLFLEMVKKEVINKKIIPVLKIDTEVKLEDVNWDSYDLLQKFEPFGQNNPEPKYLAKNLTIASVEPVGNNGRHLKLLVRQHTFEHRKMIGFCFGDENIKGQNWCQVLKPGDSVDAVFEVSVNEWNGNRELQLKLVDLKLNQPIQ</sequence>
<evidence type="ECO:0000256" key="3">
    <source>
        <dbReference type="ARBA" id="ARBA00022722"/>
    </source>
</evidence>
<evidence type="ECO:0000259" key="7">
    <source>
        <dbReference type="Pfam" id="PF02272"/>
    </source>
</evidence>
<dbReference type="PATRIC" id="fig|1619039.3.peg.571"/>
<dbReference type="GO" id="GO:0006281">
    <property type="term" value="P:DNA repair"/>
    <property type="evidence" value="ECO:0007669"/>
    <property type="project" value="InterPro"/>
</dbReference>
<evidence type="ECO:0000313" key="9">
    <source>
        <dbReference type="EMBL" id="KKS56920.1"/>
    </source>
</evidence>
<dbReference type="InterPro" id="IPR038763">
    <property type="entry name" value="DHH_sf"/>
</dbReference>
<evidence type="ECO:0000259" key="6">
    <source>
        <dbReference type="Pfam" id="PF01368"/>
    </source>
</evidence>
<dbReference type="Gene3D" id="2.40.50.460">
    <property type="match status" value="1"/>
</dbReference>
<dbReference type="PANTHER" id="PTHR30255">
    <property type="entry name" value="SINGLE-STRANDED-DNA-SPECIFIC EXONUCLEASE RECJ"/>
    <property type="match status" value="1"/>
</dbReference>
<proteinExistence type="inferred from homology"/>
<dbReference type="Pfam" id="PF02272">
    <property type="entry name" value="DHHA1"/>
    <property type="match status" value="1"/>
</dbReference>
<reference evidence="9 10" key="1">
    <citation type="journal article" date="2015" name="Nature">
        <title>rRNA introns, odd ribosomes, and small enigmatic genomes across a large radiation of phyla.</title>
        <authorList>
            <person name="Brown C.T."/>
            <person name="Hug L.A."/>
            <person name="Thomas B.C."/>
            <person name="Sharon I."/>
            <person name="Castelle C.J."/>
            <person name="Singh A."/>
            <person name="Wilkins M.J."/>
            <person name="Williams K.H."/>
            <person name="Banfield J.F."/>
        </authorList>
    </citation>
    <scope>NUCLEOTIDE SEQUENCE [LARGE SCALE GENOMIC DNA]</scope>
</reference>
<dbReference type="SUPFAM" id="SSF64182">
    <property type="entry name" value="DHH phosphoesterases"/>
    <property type="match status" value="1"/>
</dbReference>
<dbReference type="AlphaFoldDB" id="A0A0G1A7C0"/>
<dbReference type="GO" id="GO:0003676">
    <property type="term" value="F:nucleic acid binding"/>
    <property type="evidence" value="ECO:0007669"/>
    <property type="project" value="InterPro"/>
</dbReference>
<name>A0A0G1A7C0_9BACT</name>
<evidence type="ECO:0000259" key="8">
    <source>
        <dbReference type="Pfam" id="PF17768"/>
    </source>
</evidence>
<keyword evidence="3" id="KW-0540">Nuclease</keyword>
<dbReference type="Proteomes" id="UP000034837">
    <property type="component" value="Unassembled WGS sequence"/>
</dbReference>
<dbReference type="Pfam" id="PF17768">
    <property type="entry name" value="RecJ_OB"/>
    <property type="match status" value="1"/>
</dbReference>
<evidence type="ECO:0000256" key="2">
    <source>
        <dbReference type="ARBA" id="ARBA00019841"/>
    </source>
</evidence>
<dbReference type="Gene3D" id="3.90.1640.30">
    <property type="match status" value="1"/>
</dbReference>
<dbReference type="InterPro" id="IPR001667">
    <property type="entry name" value="DDH_dom"/>
</dbReference>
<evidence type="ECO:0000256" key="4">
    <source>
        <dbReference type="ARBA" id="ARBA00022801"/>
    </source>
</evidence>
<gene>
    <name evidence="9" type="ORF">UV20_C0004G0016</name>
</gene>
<feature type="domain" description="DDH" evidence="6">
    <location>
        <begin position="79"/>
        <end position="235"/>
    </location>
</feature>
<comment type="similarity">
    <text evidence="1">Belongs to the RecJ family.</text>
</comment>
<dbReference type="InterPro" id="IPR041122">
    <property type="entry name" value="RecJ_OB"/>
</dbReference>
<evidence type="ECO:0000256" key="5">
    <source>
        <dbReference type="ARBA" id="ARBA00022839"/>
    </source>
</evidence>
<dbReference type="EMBL" id="LCDO01000004">
    <property type="protein sequence ID" value="KKS56920.1"/>
    <property type="molecule type" value="Genomic_DNA"/>
</dbReference>
<dbReference type="InterPro" id="IPR051673">
    <property type="entry name" value="SSDNA_exonuclease_RecJ"/>
</dbReference>
<dbReference type="GO" id="GO:0008409">
    <property type="term" value="F:5'-3' exonuclease activity"/>
    <property type="evidence" value="ECO:0007669"/>
    <property type="project" value="InterPro"/>
</dbReference>
<dbReference type="InterPro" id="IPR003156">
    <property type="entry name" value="DHHA1_dom"/>
</dbReference>
<dbReference type="PANTHER" id="PTHR30255:SF2">
    <property type="entry name" value="SINGLE-STRANDED-DNA-SPECIFIC EXONUCLEASE RECJ"/>
    <property type="match status" value="1"/>
</dbReference>
<accession>A0A0G1A7C0</accession>
<evidence type="ECO:0000256" key="1">
    <source>
        <dbReference type="ARBA" id="ARBA00005915"/>
    </source>
</evidence>
<dbReference type="InterPro" id="IPR004610">
    <property type="entry name" value="RecJ"/>
</dbReference>
<protein>
    <recommendedName>
        <fullName evidence="2">Single-stranded-DNA-specific exonuclease RecJ</fullName>
    </recommendedName>
</protein>
<feature type="domain" description="RecJ OB" evidence="8">
    <location>
        <begin position="475"/>
        <end position="589"/>
    </location>
</feature>
<keyword evidence="4" id="KW-0378">Hydrolase</keyword>
<dbReference type="GO" id="GO:0006310">
    <property type="term" value="P:DNA recombination"/>
    <property type="evidence" value="ECO:0007669"/>
    <property type="project" value="InterPro"/>
</dbReference>
<evidence type="ECO:0000313" key="10">
    <source>
        <dbReference type="Proteomes" id="UP000034837"/>
    </source>
</evidence>